<gene>
    <name evidence="8" type="ORF">SPRG_12862</name>
</gene>
<evidence type="ECO:0000313" key="9">
    <source>
        <dbReference type="Proteomes" id="UP000030745"/>
    </source>
</evidence>
<keyword evidence="6" id="KW-0325">Glycoprotein</keyword>
<feature type="signal peptide" evidence="7">
    <location>
        <begin position="1"/>
        <end position="21"/>
    </location>
</feature>
<dbReference type="EC" id="3.4.16.-" evidence="7"/>
<feature type="chain" id="PRO_5005103213" description="Carboxypeptidase" evidence="7">
    <location>
        <begin position="22"/>
        <end position="447"/>
    </location>
</feature>
<keyword evidence="2 7" id="KW-0121">Carboxypeptidase</keyword>
<name>A0A067BTN7_SAPPC</name>
<dbReference type="AlphaFoldDB" id="A0A067BTN7"/>
<dbReference type="SUPFAM" id="SSF53474">
    <property type="entry name" value="alpha/beta-Hydrolases"/>
    <property type="match status" value="1"/>
</dbReference>
<dbReference type="OMA" id="YEMVRSF"/>
<dbReference type="VEuPathDB" id="FungiDB:SPRG_12862"/>
<sequence length="447" mass="49139">MTFRKMLGGWWLLALLGLALRSEGHTFLRREDESLGMNATLCGEPEAHHTGYLNGLFYVFYETRAPIRAPTDVPLVLWLSGGPGCSGMIAMLFEHGPCSVNQATPTATLNPYSWTQAAHMIYIDQPRGTGMSPSKDASSSWTESSAMRDLVIFMEGFYQTYPAYAANDLYIFGESYGGHYVPDLAHAIVSSTNSNTRDLRRNLKGIGIGNGLVSERAIADTIGTYASTALELTDSTTPSVEACDAAIAACQSPENGGVRDCSTAGICESLVGGIISQAHQQRINHYDIRAPCYPDVFGLCYKFTPLFQFMNKASTIDVLGLDRSVSWAPCNQDVFAYHMDADWYEESEYKVAALLAAGIRVLVYAGDYDLVCNWMAQDKWTRDMVWANQTQFAAQPLAPWSYDGELVGERRSFGGLTMLRVYNAGHMVPFDQPKAALGLFRSFLAGH</sequence>
<keyword evidence="9" id="KW-1185">Reference proteome</keyword>
<proteinExistence type="inferred from homology"/>
<reference evidence="8 9" key="1">
    <citation type="journal article" date="2013" name="PLoS Genet.">
        <title>Distinctive expansion of potential virulence genes in the genome of the oomycete fish pathogen Saprolegnia parasitica.</title>
        <authorList>
            <person name="Jiang R.H."/>
            <person name="de Bruijn I."/>
            <person name="Haas B.J."/>
            <person name="Belmonte R."/>
            <person name="Lobach L."/>
            <person name="Christie J."/>
            <person name="van den Ackerveken G."/>
            <person name="Bottin A."/>
            <person name="Bulone V."/>
            <person name="Diaz-Moreno S.M."/>
            <person name="Dumas B."/>
            <person name="Fan L."/>
            <person name="Gaulin E."/>
            <person name="Govers F."/>
            <person name="Grenville-Briggs L.J."/>
            <person name="Horner N.R."/>
            <person name="Levin J.Z."/>
            <person name="Mammella M."/>
            <person name="Meijer H.J."/>
            <person name="Morris P."/>
            <person name="Nusbaum C."/>
            <person name="Oome S."/>
            <person name="Phillips A.J."/>
            <person name="van Rooyen D."/>
            <person name="Rzeszutek E."/>
            <person name="Saraiva M."/>
            <person name="Secombes C.J."/>
            <person name="Seidl M.F."/>
            <person name="Snel B."/>
            <person name="Stassen J.H."/>
            <person name="Sykes S."/>
            <person name="Tripathy S."/>
            <person name="van den Berg H."/>
            <person name="Vega-Arreguin J.C."/>
            <person name="Wawra S."/>
            <person name="Young S.K."/>
            <person name="Zeng Q."/>
            <person name="Dieguez-Uribeondo J."/>
            <person name="Russ C."/>
            <person name="Tyler B.M."/>
            <person name="van West P."/>
        </authorList>
    </citation>
    <scope>NUCLEOTIDE SEQUENCE [LARGE SCALE GENOMIC DNA]</scope>
    <source>
        <strain evidence="8 9">CBS 223.65</strain>
    </source>
</reference>
<keyword evidence="5 7" id="KW-0378">Hydrolase</keyword>
<comment type="similarity">
    <text evidence="1 7">Belongs to the peptidase S10 family.</text>
</comment>
<protein>
    <recommendedName>
        <fullName evidence="7">Carboxypeptidase</fullName>
        <ecNumber evidence="7">3.4.16.-</ecNumber>
    </recommendedName>
</protein>
<dbReference type="GeneID" id="24134787"/>
<dbReference type="Gene3D" id="1.10.287.410">
    <property type="match status" value="1"/>
</dbReference>
<keyword evidence="3 7" id="KW-0645">Protease</keyword>
<dbReference type="EMBL" id="KK583283">
    <property type="protein sequence ID" value="KDO21623.1"/>
    <property type="molecule type" value="Genomic_DNA"/>
</dbReference>
<dbReference type="InterPro" id="IPR001563">
    <property type="entry name" value="Peptidase_S10"/>
</dbReference>
<dbReference type="Proteomes" id="UP000030745">
    <property type="component" value="Unassembled WGS sequence"/>
</dbReference>
<dbReference type="OrthoDB" id="443318at2759"/>
<dbReference type="GO" id="GO:0004185">
    <property type="term" value="F:serine-type carboxypeptidase activity"/>
    <property type="evidence" value="ECO:0007669"/>
    <property type="project" value="UniProtKB-UniRule"/>
</dbReference>
<dbReference type="RefSeq" id="XP_012207637.1">
    <property type="nucleotide sequence ID" value="XM_012352247.1"/>
</dbReference>
<dbReference type="InterPro" id="IPR033124">
    <property type="entry name" value="Ser_caboxypep_his_AS"/>
</dbReference>
<keyword evidence="4 7" id="KW-0732">Signal</keyword>
<dbReference type="Pfam" id="PF00450">
    <property type="entry name" value="Peptidase_S10"/>
    <property type="match status" value="1"/>
</dbReference>
<dbReference type="InterPro" id="IPR029058">
    <property type="entry name" value="AB_hydrolase_fold"/>
</dbReference>
<evidence type="ECO:0000256" key="3">
    <source>
        <dbReference type="ARBA" id="ARBA00022670"/>
    </source>
</evidence>
<dbReference type="PRINTS" id="PR00724">
    <property type="entry name" value="CRBOXYPTASEC"/>
</dbReference>
<dbReference type="KEGG" id="spar:SPRG_12862"/>
<dbReference type="PANTHER" id="PTHR11802">
    <property type="entry name" value="SERINE PROTEASE FAMILY S10 SERINE CARBOXYPEPTIDASE"/>
    <property type="match status" value="1"/>
</dbReference>
<dbReference type="Gene3D" id="3.40.50.1820">
    <property type="entry name" value="alpha/beta hydrolase"/>
    <property type="match status" value="1"/>
</dbReference>
<dbReference type="PANTHER" id="PTHR11802:SF113">
    <property type="entry name" value="SERINE CARBOXYPEPTIDASE CTSA-4.1"/>
    <property type="match status" value="1"/>
</dbReference>
<evidence type="ECO:0000256" key="7">
    <source>
        <dbReference type="RuleBase" id="RU361156"/>
    </source>
</evidence>
<evidence type="ECO:0000256" key="2">
    <source>
        <dbReference type="ARBA" id="ARBA00022645"/>
    </source>
</evidence>
<evidence type="ECO:0000313" key="8">
    <source>
        <dbReference type="EMBL" id="KDO21623.1"/>
    </source>
</evidence>
<dbReference type="GO" id="GO:0006508">
    <property type="term" value="P:proteolysis"/>
    <property type="evidence" value="ECO:0007669"/>
    <property type="project" value="UniProtKB-KW"/>
</dbReference>
<dbReference type="InterPro" id="IPR018202">
    <property type="entry name" value="Ser_caboxypep_ser_AS"/>
</dbReference>
<dbReference type="PROSITE" id="PS00560">
    <property type="entry name" value="CARBOXYPEPT_SER_HIS"/>
    <property type="match status" value="1"/>
</dbReference>
<evidence type="ECO:0000256" key="6">
    <source>
        <dbReference type="ARBA" id="ARBA00023180"/>
    </source>
</evidence>
<dbReference type="PROSITE" id="PS00131">
    <property type="entry name" value="CARBOXYPEPT_SER_SER"/>
    <property type="match status" value="1"/>
</dbReference>
<accession>A0A067BTN7</accession>
<organism evidence="8 9">
    <name type="scientific">Saprolegnia parasitica (strain CBS 223.65)</name>
    <dbReference type="NCBI Taxonomy" id="695850"/>
    <lineage>
        <taxon>Eukaryota</taxon>
        <taxon>Sar</taxon>
        <taxon>Stramenopiles</taxon>
        <taxon>Oomycota</taxon>
        <taxon>Saprolegniomycetes</taxon>
        <taxon>Saprolegniales</taxon>
        <taxon>Saprolegniaceae</taxon>
        <taxon>Saprolegnia</taxon>
    </lineage>
</organism>
<evidence type="ECO:0000256" key="5">
    <source>
        <dbReference type="ARBA" id="ARBA00022801"/>
    </source>
</evidence>
<evidence type="ECO:0000256" key="4">
    <source>
        <dbReference type="ARBA" id="ARBA00022729"/>
    </source>
</evidence>
<evidence type="ECO:0000256" key="1">
    <source>
        <dbReference type="ARBA" id="ARBA00009431"/>
    </source>
</evidence>